<name>A0A9X3CAG6_9FLAO</name>
<organism evidence="2 3">
    <name type="scientific">Flavobacterium frigoritolerans</name>
    <dbReference type="NCBI Taxonomy" id="2987686"/>
    <lineage>
        <taxon>Bacteria</taxon>
        <taxon>Pseudomonadati</taxon>
        <taxon>Bacteroidota</taxon>
        <taxon>Flavobacteriia</taxon>
        <taxon>Flavobacteriales</taxon>
        <taxon>Flavobacteriaceae</taxon>
        <taxon>Flavobacterium</taxon>
    </lineage>
</organism>
<dbReference type="AlphaFoldDB" id="A0A9X3CAG6"/>
<evidence type="ECO:0000313" key="2">
    <source>
        <dbReference type="EMBL" id="MCV9934547.1"/>
    </source>
</evidence>
<evidence type="ECO:0000313" key="3">
    <source>
        <dbReference type="Proteomes" id="UP001151133"/>
    </source>
</evidence>
<protein>
    <submittedName>
        <fullName evidence="2">DUF6046 domain-containing protein</fullName>
    </submittedName>
</protein>
<accession>A0A9X3CAG6</accession>
<dbReference type="InterPro" id="IPR046109">
    <property type="entry name" value="DUF6046"/>
</dbReference>
<dbReference type="Proteomes" id="UP001151133">
    <property type="component" value="Unassembled WGS sequence"/>
</dbReference>
<evidence type="ECO:0000259" key="1">
    <source>
        <dbReference type="Pfam" id="PF19512"/>
    </source>
</evidence>
<gene>
    <name evidence="2" type="ORF">OIU80_19880</name>
</gene>
<reference evidence="2" key="1">
    <citation type="submission" date="2022-10" db="EMBL/GenBank/DDBJ databases">
        <title>Two novel species of Flavobacterium.</title>
        <authorList>
            <person name="Liu Q."/>
            <person name="Xin Y.-H."/>
        </authorList>
    </citation>
    <scope>NUCLEOTIDE SEQUENCE</scope>
    <source>
        <strain evidence="2">LS1R47</strain>
    </source>
</reference>
<comment type="caution">
    <text evidence="2">The sequence shown here is derived from an EMBL/GenBank/DDBJ whole genome shotgun (WGS) entry which is preliminary data.</text>
</comment>
<sequence length="199" mass="23168">MKGNLGDRYKSAFGFVAANMSTTLTDNGFTEEVQQPQNVQVFLLDNKTKFDEVKLYRDKIEFDFAFRQIAEEYNTVFATPPMLGFSRQKKLIVTSIDNVDDIEVVERYNTAPYDIDWKGLLIDMENHSFPADKLKQLNQIFKHNGIWNVSSEIFDALEITAVYIQDIQIDFVEGFEDTIAYNFKMRAIKDLEYQLLNQK</sequence>
<proteinExistence type="predicted"/>
<keyword evidence="3" id="KW-1185">Reference proteome</keyword>
<dbReference type="EMBL" id="JAOZEV010000026">
    <property type="protein sequence ID" value="MCV9934547.1"/>
    <property type="molecule type" value="Genomic_DNA"/>
</dbReference>
<dbReference type="RefSeq" id="WP_264288716.1">
    <property type="nucleotide sequence ID" value="NZ_JAOZEV010000026.1"/>
</dbReference>
<feature type="domain" description="DUF6046" evidence="1">
    <location>
        <begin position="77"/>
        <end position="195"/>
    </location>
</feature>
<dbReference type="Pfam" id="PF19512">
    <property type="entry name" value="DUF6046"/>
    <property type="match status" value="1"/>
</dbReference>